<evidence type="ECO:0000313" key="2">
    <source>
        <dbReference type="Proteomes" id="UP000195221"/>
    </source>
</evidence>
<reference evidence="1 2" key="1">
    <citation type="submission" date="2017-03" db="EMBL/GenBank/DDBJ databases">
        <title>Genome analysis of strain PAMC 26577.</title>
        <authorList>
            <person name="Oh H.-M."/>
            <person name="Yang J.-A."/>
        </authorList>
    </citation>
    <scope>NUCLEOTIDE SEQUENCE [LARGE SCALE GENOMIC DNA]</scope>
    <source>
        <strain evidence="1 2">PAMC 26577</strain>
    </source>
</reference>
<name>A0A242N564_CABSO</name>
<organism evidence="1 2">
    <name type="scientific">Caballeronia sordidicola</name>
    <name type="common">Burkholderia sordidicola</name>
    <dbReference type="NCBI Taxonomy" id="196367"/>
    <lineage>
        <taxon>Bacteria</taxon>
        <taxon>Pseudomonadati</taxon>
        <taxon>Pseudomonadota</taxon>
        <taxon>Betaproteobacteria</taxon>
        <taxon>Burkholderiales</taxon>
        <taxon>Burkholderiaceae</taxon>
        <taxon>Caballeronia</taxon>
    </lineage>
</organism>
<dbReference type="EMBL" id="NBTZ01000022">
    <property type="protein sequence ID" value="OTP78791.1"/>
    <property type="molecule type" value="Genomic_DNA"/>
</dbReference>
<dbReference type="Proteomes" id="UP000195221">
    <property type="component" value="Unassembled WGS sequence"/>
</dbReference>
<accession>A0A242N564</accession>
<dbReference type="AlphaFoldDB" id="A0A242N564"/>
<evidence type="ECO:0000313" key="1">
    <source>
        <dbReference type="EMBL" id="OTP78791.1"/>
    </source>
</evidence>
<sequence length="52" mass="5852">MGNHHQLDKLQHKFSTMNATLDKAANPTPRFSVQTNFNACGCHQNAIKRVQT</sequence>
<gene>
    <name evidence="1" type="ORF">PAMC26577_04130</name>
</gene>
<protein>
    <submittedName>
        <fullName evidence="1">Uncharacterized protein</fullName>
    </submittedName>
</protein>
<comment type="caution">
    <text evidence="1">The sequence shown here is derived from an EMBL/GenBank/DDBJ whole genome shotgun (WGS) entry which is preliminary data.</text>
</comment>
<proteinExistence type="predicted"/>